<dbReference type="AlphaFoldDB" id="A0A8H7UCW9"/>
<protein>
    <submittedName>
        <fullName evidence="2">Uncharacterized protein</fullName>
    </submittedName>
</protein>
<reference evidence="2" key="1">
    <citation type="submission" date="2020-12" db="EMBL/GenBank/DDBJ databases">
        <title>Metabolic potential, ecology and presence of endohyphal bacteria is reflected in genomic diversity of Mucoromycotina.</title>
        <authorList>
            <person name="Muszewska A."/>
            <person name="Okrasinska A."/>
            <person name="Steczkiewicz K."/>
            <person name="Drgas O."/>
            <person name="Orlowska M."/>
            <person name="Perlinska-Lenart U."/>
            <person name="Aleksandrzak-Piekarczyk T."/>
            <person name="Szatraj K."/>
            <person name="Zielenkiewicz U."/>
            <person name="Pilsyk S."/>
            <person name="Malc E."/>
            <person name="Mieczkowski P."/>
            <person name="Kruszewska J.S."/>
            <person name="Biernat P."/>
            <person name="Pawlowska J."/>
        </authorList>
    </citation>
    <scope>NUCLEOTIDE SEQUENCE</scope>
    <source>
        <strain evidence="2">WA0000067209</strain>
    </source>
</reference>
<dbReference type="EMBL" id="JAEPQZ010000009">
    <property type="protein sequence ID" value="KAG2176947.1"/>
    <property type="molecule type" value="Genomic_DNA"/>
</dbReference>
<sequence>MCAKTSSPSRMVKLTAVLMLVLGAVAAVTADDESFDRASSLQARSDGGGSVERVALQSRFEIPRSGSGSGSYKHIFAALEKRSSSCEAGYFLCGDSLGGCCPNGSHCVSGSFTCTYSSIVPHSSDSGTAVSLAKSAALASALALFAQL</sequence>
<proteinExistence type="predicted"/>
<evidence type="ECO:0000256" key="1">
    <source>
        <dbReference type="SAM" id="SignalP"/>
    </source>
</evidence>
<keyword evidence="3" id="KW-1185">Reference proteome</keyword>
<comment type="caution">
    <text evidence="2">The sequence shown here is derived from an EMBL/GenBank/DDBJ whole genome shotgun (WGS) entry which is preliminary data.</text>
</comment>
<name>A0A8H7UCW9_MORIS</name>
<dbReference type="OrthoDB" id="2957314at2759"/>
<feature type="chain" id="PRO_5034364579" evidence="1">
    <location>
        <begin position="31"/>
        <end position="148"/>
    </location>
</feature>
<organism evidence="2 3">
    <name type="scientific">Mortierella isabellina</name>
    <name type="common">Filamentous fungus</name>
    <name type="synonym">Umbelopsis isabellina</name>
    <dbReference type="NCBI Taxonomy" id="91625"/>
    <lineage>
        <taxon>Eukaryota</taxon>
        <taxon>Fungi</taxon>
        <taxon>Fungi incertae sedis</taxon>
        <taxon>Mucoromycota</taxon>
        <taxon>Mucoromycotina</taxon>
        <taxon>Umbelopsidomycetes</taxon>
        <taxon>Umbelopsidales</taxon>
        <taxon>Umbelopsidaceae</taxon>
        <taxon>Umbelopsis</taxon>
    </lineage>
</organism>
<keyword evidence="1" id="KW-0732">Signal</keyword>
<feature type="signal peptide" evidence="1">
    <location>
        <begin position="1"/>
        <end position="30"/>
    </location>
</feature>
<evidence type="ECO:0000313" key="2">
    <source>
        <dbReference type="EMBL" id="KAG2176947.1"/>
    </source>
</evidence>
<evidence type="ECO:0000313" key="3">
    <source>
        <dbReference type="Proteomes" id="UP000654370"/>
    </source>
</evidence>
<dbReference type="Proteomes" id="UP000654370">
    <property type="component" value="Unassembled WGS sequence"/>
</dbReference>
<accession>A0A8H7UCW9</accession>
<gene>
    <name evidence="2" type="ORF">INT43_007601</name>
</gene>